<sequence>MDRTYYREVTGSDWRRAFLYILAYSVMLITASALLLPENWLLWLAVIALGTYLLIVWHTENYAYQCSNCGKSFGISVITNLLGPNGGTRKYLKCPDCGKRSWARILAKRK</sequence>
<evidence type="ECO:0000256" key="1">
    <source>
        <dbReference type="SAM" id="Phobius"/>
    </source>
</evidence>
<feature type="transmembrane region" description="Helical" evidence="1">
    <location>
        <begin position="17"/>
        <end position="34"/>
    </location>
</feature>
<keyword evidence="3" id="KW-1185">Reference proteome</keyword>
<reference evidence="2 3" key="1">
    <citation type="journal article" date="2011" name="Appl. Environ. Microbiol.">
        <title>Methanogenic archaea isolated from Taiwan's Chelungpu fault.</title>
        <authorList>
            <person name="Wu S.Y."/>
            <person name="Lai M.C."/>
        </authorList>
    </citation>
    <scope>NUCLEOTIDE SEQUENCE [LARGE SCALE GENOMIC DNA]</scope>
    <source>
        <strain evidence="2 3">St545Mb</strain>
    </source>
</reference>
<keyword evidence="1" id="KW-0472">Membrane</keyword>
<comment type="caution">
    <text evidence="2">The sequence shown here is derived from an EMBL/GenBank/DDBJ whole genome shotgun (WGS) entry which is preliminary data.</text>
</comment>
<dbReference type="Proteomes" id="UP001206983">
    <property type="component" value="Unassembled WGS sequence"/>
</dbReference>
<name>A0AAE3HC77_9EURY</name>
<dbReference type="EMBL" id="JTEO01000011">
    <property type="protein sequence ID" value="MCQ6963881.1"/>
    <property type="molecule type" value="Genomic_DNA"/>
</dbReference>
<dbReference type="Gene3D" id="2.20.28.30">
    <property type="entry name" value="RNA polymerase ii, chain L"/>
    <property type="match status" value="1"/>
</dbReference>
<protein>
    <submittedName>
        <fullName evidence="2">Uncharacterized protein</fullName>
    </submittedName>
</protein>
<proteinExistence type="predicted"/>
<gene>
    <name evidence="2" type="ORF">PV02_12255</name>
</gene>
<accession>A0AAE3HC77</accession>
<organism evidence="2 3">
    <name type="scientific">Methanolobus chelungpuianus</name>
    <dbReference type="NCBI Taxonomy" id="502115"/>
    <lineage>
        <taxon>Archaea</taxon>
        <taxon>Methanobacteriati</taxon>
        <taxon>Methanobacteriota</taxon>
        <taxon>Stenosarchaea group</taxon>
        <taxon>Methanomicrobia</taxon>
        <taxon>Methanosarcinales</taxon>
        <taxon>Methanosarcinaceae</taxon>
        <taxon>Methanolobus</taxon>
    </lineage>
</organism>
<dbReference type="AlphaFoldDB" id="A0AAE3HC77"/>
<evidence type="ECO:0000313" key="2">
    <source>
        <dbReference type="EMBL" id="MCQ6963881.1"/>
    </source>
</evidence>
<keyword evidence="1" id="KW-1133">Transmembrane helix</keyword>
<evidence type="ECO:0000313" key="3">
    <source>
        <dbReference type="Proteomes" id="UP001206983"/>
    </source>
</evidence>
<keyword evidence="1" id="KW-0812">Transmembrane</keyword>
<feature type="transmembrane region" description="Helical" evidence="1">
    <location>
        <begin position="40"/>
        <end position="57"/>
    </location>
</feature>